<dbReference type="OrthoDB" id="9796672at2"/>
<dbReference type="PANTHER" id="PTHR14269:SF62">
    <property type="entry name" value="CDP-DIACYLGLYCEROL--GLYCEROL-3-PHOSPHATE 3-PHOSPHATIDYLTRANSFERASE 1, CHLOROPLASTIC"/>
    <property type="match status" value="1"/>
</dbReference>
<evidence type="ECO:0000313" key="14">
    <source>
        <dbReference type="Proteomes" id="UP000187085"/>
    </source>
</evidence>
<dbReference type="InterPro" id="IPR048254">
    <property type="entry name" value="CDP_ALCOHOL_P_TRANSF_CS"/>
</dbReference>
<dbReference type="Gene3D" id="1.20.120.1760">
    <property type="match status" value="1"/>
</dbReference>
<dbReference type="GO" id="GO:0046474">
    <property type="term" value="P:glycerophospholipid biosynthetic process"/>
    <property type="evidence" value="ECO:0007669"/>
    <property type="project" value="TreeGrafter"/>
</dbReference>
<evidence type="ECO:0000256" key="6">
    <source>
        <dbReference type="ARBA" id="ARBA00022989"/>
    </source>
</evidence>
<comment type="caution">
    <text evidence="13">The sequence shown here is derived from an EMBL/GenBank/DDBJ whole genome shotgun (WGS) entry which is preliminary data.</text>
</comment>
<evidence type="ECO:0000313" key="13">
    <source>
        <dbReference type="EMBL" id="OMH24193.1"/>
    </source>
</evidence>
<evidence type="ECO:0000256" key="5">
    <source>
        <dbReference type="ARBA" id="ARBA00022692"/>
    </source>
</evidence>
<sequence length="205" mass="21871">MRLINAGTPARESAQVVDRFWTVPNVITLVRFLLVPVFFGLMVGQRFGWALAVLAVLGSTDWVDGYVARRLGQVSPVGMILDPLADRLALIIVAIAFVASGIAPLWLILAILVPDAVLLSVSLALFRNHPDLPVSLMGKLRTAILLVGAPLLLLGHLSSFQHTPVVAVALVLLGIGCVGHIAASAGYLWSMIRKFRGRRVADGAA</sequence>
<dbReference type="STRING" id="554083.BKD30_09965"/>
<feature type="transmembrane region" description="Helical" evidence="12">
    <location>
        <begin position="47"/>
        <end position="67"/>
    </location>
</feature>
<evidence type="ECO:0000256" key="2">
    <source>
        <dbReference type="ARBA" id="ARBA00010441"/>
    </source>
</evidence>
<keyword evidence="8 12" id="KW-0472">Membrane</keyword>
<evidence type="ECO:0000256" key="11">
    <source>
        <dbReference type="RuleBase" id="RU003750"/>
    </source>
</evidence>
<keyword evidence="7" id="KW-0443">Lipid metabolism</keyword>
<evidence type="ECO:0000256" key="4">
    <source>
        <dbReference type="ARBA" id="ARBA00022679"/>
    </source>
</evidence>
<dbReference type="Pfam" id="PF01066">
    <property type="entry name" value="CDP-OH_P_transf"/>
    <property type="match status" value="1"/>
</dbReference>
<reference evidence="13 14" key="1">
    <citation type="submission" date="2016-12" db="EMBL/GenBank/DDBJ databases">
        <title>Draft genome of Tersicoccus phoenicis 1P05MA.</title>
        <authorList>
            <person name="Nakajima Y."/>
            <person name="Yoshizawa S."/>
            <person name="Nakamura K."/>
            <person name="Ogura Y."/>
            <person name="Hayashi T."/>
            <person name="Kogure K."/>
        </authorList>
    </citation>
    <scope>NUCLEOTIDE SEQUENCE [LARGE SCALE GENOMIC DNA]</scope>
    <source>
        <strain evidence="13 14">1p05MA</strain>
    </source>
</reference>
<dbReference type="PROSITE" id="PS00379">
    <property type="entry name" value="CDP_ALCOHOL_P_TRANSF"/>
    <property type="match status" value="1"/>
</dbReference>
<keyword evidence="9" id="KW-0594">Phospholipid biosynthesis</keyword>
<dbReference type="InterPro" id="IPR000462">
    <property type="entry name" value="CDP-OH_P_trans"/>
</dbReference>
<keyword evidence="5 12" id="KW-0812">Transmembrane</keyword>
<dbReference type="EMBL" id="MRDE01000064">
    <property type="protein sequence ID" value="OMH24193.1"/>
    <property type="molecule type" value="Genomic_DNA"/>
</dbReference>
<dbReference type="GO" id="GO:0016020">
    <property type="term" value="C:membrane"/>
    <property type="evidence" value="ECO:0007669"/>
    <property type="project" value="UniProtKB-SubCell"/>
</dbReference>
<proteinExistence type="inferred from homology"/>
<feature type="transmembrane region" description="Helical" evidence="12">
    <location>
        <begin position="20"/>
        <end position="41"/>
    </location>
</feature>
<comment type="subcellular location">
    <subcellularLocation>
        <location evidence="1">Membrane</location>
        <topology evidence="1">Multi-pass membrane protein</topology>
    </subcellularLocation>
</comment>
<dbReference type="InterPro" id="IPR004570">
    <property type="entry name" value="Phosphatidylglycerol_P_synth"/>
</dbReference>
<dbReference type="PANTHER" id="PTHR14269">
    <property type="entry name" value="CDP-DIACYLGLYCEROL--GLYCEROL-3-PHOSPHATE 3-PHOSPHATIDYLTRANSFERASE-RELATED"/>
    <property type="match status" value="1"/>
</dbReference>
<gene>
    <name evidence="13" type="ORF">BKD30_09965</name>
</gene>
<dbReference type="InterPro" id="IPR043130">
    <property type="entry name" value="CDP-OH_PTrfase_TM_dom"/>
</dbReference>
<dbReference type="AlphaFoldDB" id="A0A1R1L9K0"/>
<keyword evidence="10" id="KW-1208">Phospholipid metabolism</keyword>
<evidence type="ECO:0000256" key="7">
    <source>
        <dbReference type="ARBA" id="ARBA00023098"/>
    </source>
</evidence>
<evidence type="ECO:0000256" key="9">
    <source>
        <dbReference type="ARBA" id="ARBA00023209"/>
    </source>
</evidence>
<evidence type="ECO:0000256" key="10">
    <source>
        <dbReference type="ARBA" id="ARBA00023264"/>
    </source>
</evidence>
<dbReference type="UniPathway" id="UPA00085"/>
<evidence type="ECO:0000256" key="8">
    <source>
        <dbReference type="ARBA" id="ARBA00023136"/>
    </source>
</evidence>
<dbReference type="InterPro" id="IPR050324">
    <property type="entry name" value="CDP-alcohol_PTase-I"/>
</dbReference>
<evidence type="ECO:0000256" key="1">
    <source>
        <dbReference type="ARBA" id="ARBA00004141"/>
    </source>
</evidence>
<accession>A0A1R1L9K0</accession>
<dbReference type="Proteomes" id="UP000187085">
    <property type="component" value="Unassembled WGS sequence"/>
</dbReference>
<comment type="similarity">
    <text evidence="2 11">Belongs to the CDP-alcohol phosphatidyltransferase class-I family.</text>
</comment>
<keyword evidence="6 12" id="KW-1133">Transmembrane helix</keyword>
<organism evidence="13 14">
    <name type="scientific">Tersicoccus phoenicis</name>
    <dbReference type="NCBI Taxonomy" id="554083"/>
    <lineage>
        <taxon>Bacteria</taxon>
        <taxon>Bacillati</taxon>
        <taxon>Actinomycetota</taxon>
        <taxon>Actinomycetes</taxon>
        <taxon>Micrococcales</taxon>
        <taxon>Micrococcaceae</taxon>
        <taxon>Tersicoccus</taxon>
    </lineage>
</organism>
<evidence type="ECO:0000256" key="3">
    <source>
        <dbReference type="ARBA" id="ARBA00022516"/>
    </source>
</evidence>
<dbReference type="RefSeq" id="WP_076704333.1">
    <property type="nucleotide sequence ID" value="NZ_MRDE01000064.1"/>
</dbReference>
<protein>
    <submittedName>
        <fullName evidence="13">CDP-diacylglycerol--glycerol-3-phosphate 3-phosphatidyltransferase</fullName>
    </submittedName>
</protein>
<keyword evidence="4 11" id="KW-0808">Transferase</keyword>
<feature type="transmembrane region" description="Helical" evidence="12">
    <location>
        <begin position="165"/>
        <end position="189"/>
    </location>
</feature>
<name>A0A1R1L9K0_9MICC</name>
<keyword evidence="3" id="KW-0444">Lipid biosynthesis</keyword>
<keyword evidence="14" id="KW-1185">Reference proteome</keyword>
<evidence type="ECO:0000256" key="12">
    <source>
        <dbReference type="SAM" id="Phobius"/>
    </source>
</evidence>
<dbReference type="GO" id="GO:0008444">
    <property type="term" value="F:CDP-diacylglycerol-glycerol-3-phosphate 3-phosphatidyltransferase activity"/>
    <property type="evidence" value="ECO:0007669"/>
    <property type="project" value="InterPro"/>
</dbReference>
<dbReference type="PIRSF" id="PIRSF000847">
    <property type="entry name" value="Phos_ph_gly_syn"/>
    <property type="match status" value="1"/>
</dbReference>